<evidence type="ECO:0000259" key="1">
    <source>
        <dbReference type="Pfam" id="PF09994"/>
    </source>
</evidence>
<dbReference type="PANTHER" id="PTHR33840:SF16">
    <property type="entry name" value="DUF2235 DOMAIN-CONTAINING PROTEIN"/>
    <property type="match status" value="1"/>
</dbReference>
<dbReference type="EMBL" id="JAGPXF010000004">
    <property type="protein sequence ID" value="KAH7246520.1"/>
    <property type="molecule type" value="Genomic_DNA"/>
</dbReference>
<gene>
    <name evidence="2" type="ORF">BKA59DRAFT_439101</name>
</gene>
<accession>A0A8K0S019</accession>
<evidence type="ECO:0000313" key="3">
    <source>
        <dbReference type="Proteomes" id="UP000813427"/>
    </source>
</evidence>
<comment type="caution">
    <text evidence="2">The sequence shown here is derived from an EMBL/GenBank/DDBJ whole genome shotgun (WGS) entry which is preliminary data.</text>
</comment>
<dbReference type="PANTHER" id="PTHR33840">
    <property type="match status" value="1"/>
</dbReference>
<organism evidence="2 3">
    <name type="scientific">Fusarium tricinctum</name>
    <dbReference type="NCBI Taxonomy" id="61284"/>
    <lineage>
        <taxon>Eukaryota</taxon>
        <taxon>Fungi</taxon>
        <taxon>Dikarya</taxon>
        <taxon>Ascomycota</taxon>
        <taxon>Pezizomycotina</taxon>
        <taxon>Sordariomycetes</taxon>
        <taxon>Hypocreomycetidae</taxon>
        <taxon>Hypocreales</taxon>
        <taxon>Nectriaceae</taxon>
        <taxon>Fusarium</taxon>
        <taxon>Fusarium tricinctum species complex</taxon>
    </lineage>
</organism>
<sequence length="514" mass="58375">MAQLQPRTYDKTYISKAIPASKPKRIIICCDGTWQSSTTIDPKKGCPSNVTRISRVLAKAGLDREKNEWQQLVYYDAGVGTGDITGAEATRQGSQGLGLLENVLEAYNFIVANFNKGDELYFFGFSRGAFTVRAAAGLVQEVGIVKSHLMTYFLEHYGNYIRGEDFKKTFAESSHWTKFLAHSSSAVACPAKDAVIQVIGVWDTVGALGIPDMGHLINIDNSWLRKAYQFHNTDLSANVKHAYHALALDECRGPFTPCIWFVKPGNEETKLVQCWFPGAHINVGGGSSDNALTDEQKEQGIKVKGDGERLSSVAYAWMLDRIRPHLALDEEALQLQLNEIEAVIKAPSDPKLKAWDENQMGKIDDSYTTEYKTMGSAVTRTPMEYIKKETGYTVERVHPSVYFRRKYHDDLNEALVKEKKKKIPVYQPLAMDGWERVYEEHGKYGVGENARERKGWQWRKYKKNMFGKVDKSVVEKWMWEFEIGSLPDQTSIEKWLIDRSWNVQSYFEGVQKGW</sequence>
<reference evidence="2" key="1">
    <citation type="journal article" date="2021" name="Nat. Commun.">
        <title>Genetic determinants of endophytism in the Arabidopsis root mycobiome.</title>
        <authorList>
            <person name="Mesny F."/>
            <person name="Miyauchi S."/>
            <person name="Thiergart T."/>
            <person name="Pickel B."/>
            <person name="Atanasova L."/>
            <person name="Karlsson M."/>
            <person name="Huettel B."/>
            <person name="Barry K.W."/>
            <person name="Haridas S."/>
            <person name="Chen C."/>
            <person name="Bauer D."/>
            <person name="Andreopoulos W."/>
            <person name="Pangilinan J."/>
            <person name="LaButti K."/>
            <person name="Riley R."/>
            <person name="Lipzen A."/>
            <person name="Clum A."/>
            <person name="Drula E."/>
            <person name="Henrissat B."/>
            <person name="Kohler A."/>
            <person name="Grigoriev I.V."/>
            <person name="Martin F.M."/>
            <person name="Hacquard S."/>
        </authorList>
    </citation>
    <scope>NUCLEOTIDE SEQUENCE</scope>
    <source>
        <strain evidence="2">MPI-SDFR-AT-0068</strain>
    </source>
</reference>
<dbReference type="AlphaFoldDB" id="A0A8K0S019"/>
<dbReference type="OrthoDB" id="3057168at2759"/>
<protein>
    <recommendedName>
        <fullName evidence="1">T6SS Phospholipase effector Tle1-like catalytic domain-containing protein</fullName>
    </recommendedName>
</protein>
<feature type="domain" description="T6SS Phospholipase effector Tle1-like catalytic" evidence="1">
    <location>
        <begin position="24"/>
        <end position="320"/>
    </location>
</feature>
<dbReference type="InterPro" id="IPR018712">
    <property type="entry name" value="Tle1-like_cat"/>
</dbReference>
<name>A0A8K0S019_9HYPO</name>
<dbReference type="Pfam" id="PF09994">
    <property type="entry name" value="T6SS_Tle1-like_cat"/>
    <property type="match status" value="1"/>
</dbReference>
<proteinExistence type="predicted"/>
<dbReference type="Proteomes" id="UP000813427">
    <property type="component" value="Unassembled WGS sequence"/>
</dbReference>
<evidence type="ECO:0000313" key="2">
    <source>
        <dbReference type="EMBL" id="KAH7246520.1"/>
    </source>
</evidence>
<keyword evidence="3" id="KW-1185">Reference proteome</keyword>